<gene>
    <name evidence="2" type="ORF">ACFS6H_05885</name>
</gene>
<evidence type="ECO:0000313" key="2">
    <source>
        <dbReference type="EMBL" id="MFD2919237.1"/>
    </source>
</evidence>
<sequence>MIKTICISLLILVIMGCNNEQTTAPKAGTDHSLHQMIGSSNSYIDSLNNGFIKEDTLKGSPHRTAMNTINGTHVHIEYSSPGVKGRVIWGGLVAYDKVWVTGAHAATTIRFYKPVEIAGKEIPAGTYALFTIPQKESWQVIFNTHYDQHLADEYNEKDDIVRLTVTPEKDTMTQRLTYSVMATGEHTGAVIMRWENIKITIPFKTI</sequence>
<feature type="chain" id="PRO_5047148745" evidence="1">
    <location>
        <begin position="20"/>
        <end position="206"/>
    </location>
</feature>
<evidence type="ECO:0000256" key="1">
    <source>
        <dbReference type="SAM" id="SignalP"/>
    </source>
</evidence>
<proteinExistence type="predicted"/>
<organism evidence="2 3">
    <name type="scientific">Terrimonas rubra</name>
    <dbReference type="NCBI Taxonomy" id="1035890"/>
    <lineage>
        <taxon>Bacteria</taxon>
        <taxon>Pseudomonadati</taxon>
        <taxon>Bacteroidota</taxon>
        <taxon>Chitinophagia</taxon>
        <taxon>Chitinophagales</taxon>
        <taxon>Chitinophagaceae</taxon>
        <taxon>Terrimonas</taxon>
    </lineage>
</organism>
<dbReference type="RefSeq" id="WP_386096228.1">
    <property type="nucleotide sequence ID" value="NZ_JBHUOZ010000001.1"/>
</dbReference>
<reference evidence="3" key="1">
    <citation type="journal article" date="2019" name="Int. J. Syst. Evol. Microbiol.">
        <title>The Global Catalogue of Microorganisms (GCM) 10K type strain sequencing project: providing services to taxonomists for standard genome sequencing and annotation.</title>
        <authorList>
            <consortium name="The Broad Institute Genomics Platform"/>
            <consortium name="The Broad Institute Genome Sequencing Center for Infectious Disease"/>
            <person name="Wu L."/>
            <person name="Ma J."/>
        </authorList>
    </citation>
    <scope>NUCLEOTIDE SEQUENCE [LARGE SCALE GENOMIC DNA]</scope>
    <source>
        <strain evidence="3">KCTC 23299</strain>
    </source>
</reference>
<dbReference type="Proteomes" id="UP001597511">
    <property type="component" value="Unassembled WGS sequence"/>
</dbReference>
<keyword evidence="3" id="KW-1185">Reference proteome</keyword>
<accession>A0ABW6A1W6</accession>
<dbReference type="Pfam" id="PF11138">
    <property type="entry name" value="DUF2911"/>
    <property type="match status" value="1"/>
</dbReference>
<dbReference type="EMBL" id="JBHUOZ010000001">
    <property type="protein sequence ID" value="MFD2919237.1"/>
    <property type="molecule type" value="Genomic_DNA"/>
</dbReference>
<feature type="signal peptide" evidence="1">
    <location>
        <begin position="1"/>
        <end position="19"/>
    </location>
</feature>
<evidence type="ECO:0000313" key="3">
    <source>
        <dbReference type="Proteomes" id="UP001597511"/>
    </source>
</evidence>
<dbReference type="PROSITE" id="PS51257">
    <property type="entry name" value="PROKAR_LIPOPROTEIN"/>
    <property type="match status" value="1"/>
</dbReference>
<comment type="caution">
    <text evidence="2">The sequence shown here is derived from an EMBL/GenBank/DDBJ whole genome shotgun (WGS) entry which is preliminary data.</text>
</comment>
<keyword evidence="1" id="KW-0732">Signal</keyword>
<dbReference type="InterPro" id="IPR021314">
    <property type="entry name" value="DUF2911"/>
</dbReference>
<protein>
    <submittedName>
        <fullName evidence="2">DUF2911 domain-containing protein</fullName>
    </submittedName>
</protein>
<name>A0ABW6A1W6_9BACT</name>